<keyword evidence="5 6" id="KW-0234">DNA repair</keyword>
<evidence type="ECO:0000313" key="9">
    <source>
        <dbReference type="Proteomes" id="UP000033861"/>
    </source>
</evidence>
<dbReference type="HAMAP" id="MF_00031">
    <property type="entry name" value="DNA_HJ_migration_RuvA"/>
    <property type="match status" value="1"/>
</dbReference>
<keyword evidence="3 6" id="KW-0238">DNA-binding</keyword>
<dbReference type="GO" id="GO:0005737">
    <property type="term" value="C:cytoplasm"/>
    <property type="evidence" value="ECO:0007669"/>
    <property type="project" value="UniProtKB-SubCell"/>
</dbReference>
<dbReference type="Gene3D" id="1.10.150.20">
    <property type="entry name" value="5' to 3' exonuclease, C-terminal subdomain"/>
    <property type="match status" value="1"/>
</dbReference>
<dbReference type="InterPro" id="IPR000085">
    <property type="entry name" value="RuvA"/>
</dbReference>
<dbReference type="Proteomes" id="UP000033861">
    <property type="component" value="Unassembled WGS sequence"/>
</dbReference>
<dbReference type="SUPFAM" id="SSF50249">
    <property type="entry name" value="Nucleic acid-binding proteins"/>
    <property type="match status" value="1"/>
</dbReference>
<dbReference type="SMART" id="SM00278">
    <property type="entry name" value="HhH1"/>
    <property type="match status" value="2"/>
</dbReference>
<dbReference type="GO" id="GO:0006310">
    <property type="term" value="P:DNA recombination"/>
    <property type="evidence" value="ECO:0007669"/>
    <property type="project" value="UniProtKB-UniRule"/>
</dbReference>
<dbReference type="InterPro" id="IPR010994">
    <property type="entry name" value="RuvA_2-like"/>
</dbReference>
<organism evidence="8 9">
    <name type="scientific">Candidatus Collierbacteria bacterium GW2011_GWF2_44_15</name>
    <dbReference type="NCBI Taxonomy" id="1618404"/>
    <lineage>
        <taxon>Bacteria</taxon>
        <taxon>Candidatus Collieribacteriota</taxon>
    </lineage>
</organism>
<evidence type="ECO:0000256" key="1">
    <source>
        <dbReference type="ARBA" id="ARBA00022490"/>
    </source>
</evidence>
<dbReference type="NCBIfam" id="TIGR00084">
    <property type="entry name" value="ruvA"/>
    <property type="match status" value="1"/>
</dbReference>
<dbReference type="GO" id="GO:0048476">
    <property type="term" value="C:Holliday junction resolvase complex"/>
    <property type="evidence" value="ECO:0007669"/>
    <property type="project" value="UniProtKB-UniRule"/>
</dbReference>
<comment type="function">
    <text evidence="6">The RuvA-RuvB-RuvC complex processes Holliday junction (HJ) DNA during genetic recombination and DNA repair, while the RuvA-RuvB complex plays an important role in the rescue of blocked DNA replication forks via replication fork reversal (RFR). RuvA specifically binds to HJ cruciform DNA, conferring on it an open structure. The RuvB hexamer acts as an ATP-dependent pump, pulling dsDNA into and through the RuvAB complex. HJ branch migration allows RuvC to scan DNA until it finds its consensus sequence, where it cleaves and resolves the cruciform DNA.</text>
</comment>
<dbReference type="GO" id="GO:0005524">
    <property type="term" value="F:ATP binding"/>
    <property type="evidence" value="ECO:0007669"/>
    <property type="project" value="InterPro"/>
</dbReference>
<keyword evidence="4 6" id="KW-0233">DNA recombination</keyword>
<dbReference type="AlphaFoldDB" id="A0A0G1HJQ0"/>
<protein>
    <recommendedName>
        <fullName evidence="6">Holliday junction branch migration complex subunit RuvA</fullName>
    </recommendedName>
</protein>
<feature type="domain" description="Helix-hairpin-helix DNA-binding motif class 1" evidence="7">
    <location>
        <begin position="70"/>
        <end position="89"/>
    </location>
</feature>
<gene>
    <name evidence="6" type="primary">ruvA</name>
    <name evidence="8" type="ORF">UW35_C0008G0018</name>
</gene>
<evidence type="ECO:0000256" key="4">
    <source>
        <dbReference type="ARBA" id="ARBA00023172"/>
    </source>
</evidence>
<evidence type="ECO:0000259" key="7">
    <source>
        <dbReference type="SMART" id="SM00278"/>
    </source>
</evidence>
<keyword evidence="8" id="KW-0378">Hydrolase</keyword>
<keyword evidence="8" id="KW-0547">Nucleotide-binding</keyword>
<dbReference type="SUPFAM" id="SSF47781">
    <property type="entry name" value="RuvA domain 2-like"/>
    <property type="match status" value="1"/>
</dbReference>
<comment type="caution">
    <text evidence="8">The sequence shown here is derived from an EMBL/GenBank/DDBJ whole genome shotgun (WGS) entry which is preliminary data.</text>
</comment>
<reference evidence="8 9" key="1">
    <citation type="journal article" date="2015" name="Nature">
        <title>rRNA introns, odd ribosomes, and small enigmatic genomes across a large radiation of phyla.</title>
        <authorList>
            <person name="Brown C.T."/>
            <person name="Hug L.A."/>
            <person name="Thomas B.C."/>
            <person name="Sharon I."/>
            <person name="Castelle C.J."/>
            <person name="Singh A."/>
            <person name="Wilkins M.J."/>
            <person name="Williams K.H."/>
            <person name="Banfield J.F."/>
        </authorList>
    </citation>
    <scope>NUCLEOTIDE SEQUENCE [LARGE SCALE GENOMIC DNA]</scope>
</reference>
<evidence type="ECO:0000256" key="6">
    <source>
        <dbReference type="HAMAP-Rule" id="MF_00031"/>
    </source>
</evidence>
<keyword evidence="1 6" id="KW-0963">Cytoplasm</keyword>
<dbReference type="InterPro" id="IPR003583">
    <property type="entry name" value="Hlx-hairpin-Hlx_DNA-bd_motif"/>
</dbReference>
<dbReference type="InterPro" id="IPR012340">
    <property type="entry name" value="NA-bd_OB-fold"/>
</dbReference>
<feature type="domain" description="Helix-hairpin-helix DNA-binding motif class 1" evidence="7">
    <location>
        <begin position="105"/>
        <end position="124"/>
    </location>
</feature>
<evidence type="ECO:0000256" key="3">
    <source>
        <dbReference type="ARBA" id="ARBA00023125"/>
    </source>
</evidence>
<dbReference type="GO" id="GO:0000400">
    <property type="term" value="F:four-way junction DNA binding"/>
    <property type="evidence" value="ECO:0007669"/>
    <property type="project" value="UniProtKB-UniRule"/>
</dbReference>
<dbReference type="Pfam" id="PF01330">
    <property type="entry name" value="RuvA_N"/>
    <property type="match status" value="1"/>
</dbReference>
<comment type="subcellular location">
    <subcellularLocation>
        <location evidence="6">Cytoplasm</location>
    </subcellularLocation>
</comment>
<proteinExistence type="inferred from homology"/>
<feature type="region of interest" description="Domain III" evidence="6">
    <location>
        <begin position="134"/>
        <end position="186"/>
    </location>
</feature>
<comment type="caution">
    <text evidence="6">Lacks conserved residue(s) required for the propagation of feature annotation.</text>
</comment>
<dbReference type="STRING" id="1618404.UW35_C0008G0018"/>
<evidence type="ECO:0000256" key="2">
    <source>
        <dbReference type="ARBA" id="ARBA00022763"/>
    </source>
</evidence>
<evidence type="ECO:0000256" key="5">
    <source>
        <dbReference type="ARBA" id="ARBA00023204"/>
    </source>
</evidence>
<keyword evidence="2 6" id="KW-0227">DNA damage</keyword>
<name>A0A0G1HJQ0_9BACT</name>
<dbReference type="Pfam" id="PF14520">
    <property type="entry name" value="HHH_5"/>
    <property type="match status" value="1"/>
</dbReference>
<comment type="similarity">
    <text evidence="6">Belongs to the RuvA family.</text>
</comment>
<comment type="subunit">
    <text evidence="6">Homotetramer. Forms an RuvA(8)-RuvB(12)-Holliday junction (HJ) complex. HJ DNA is sandwiched between 2 RuvA tetramers; dsDNA enters through RuvA and exits via RuvB. An RuvB hexamer assembles on each DNA strand where it exits the tetramer. Each RuvB hexamer is contacted by two RuvA subunits (via domain III) on 2 adjacent RuvB subunits; this complex drives branch migration. In the full resolvosome a probable DNA-RuvA(4)-RuvB(12)-RuvC(2) complex forms which resolves the HJ.</text>
</comment>
<evidence type="ECO:0000313" key="8">
    <source>
        <dbReference type="EMBL" id="KKT46793.1"/>
    </source>
</evidence>
<dbReference type="InterPro" id="IPR013849">
    <property type="entry name" value="DNA_helicase_Holl-junc_RuvA_I"/>
</dbReference>
<dbReference type="GO" id="GO:0009378">
    <property type="term" value="F:four-way junction helicase activity"/>
    <property type="evidence" value="ECO:0007669"/>
    <property type="project" value="InterPro"/>
</dbReference>
<keyword evidence="8" id="KW-0347">Helicase</keyword>
<dbReference type="PATRIC" id="fig|1618404.3.peg.277"/>
<dbReference type="GO" id="GO:0006281">
    <property type="term" value="P:DNA repair"/>
    <property type="evidence" value="ECO:0007669"/>
    <property type="project" value="UniProtKB-UniRule"/>
</dbReference>
<dbReference type="EMBL" id="LCHZ01000008">
    <property type="protein sequence ID" value="KKT46793.1"/>
    <property type="molecule type" value="Genomic_DNA"/>
</dbReference>
<sequence length="186" mass="20285">MIGYLEGEVKYATKGKIILFCNGIGFTISLPGNLNYLEKQKVSLFIHTHIREDNLALFGFKAPSDLDLFEKLISVSGVGPKTALTMFSVATSENIGKAISQSNLAFFTSIPGIGKKSAQKIILDLKSKIGKGEIDISKLEGDSELIDSLISLGFQKTEIISILPQVDQSLETTIQIRSALKLLHKK</sequence>
<dbReference type="Gene3D" id="2.40.50.140">
    <property type="entry name" value="Nucleic acid-binding proteins"/>
    <property type="match status" value="1"/>
</dbReference>
<comment type="domain">
    <text evidence="6">Has three domains with a flexible linker between the domains II and III and assumes an 'L' shape. Domain III is highly mobile and contacts RuvB.</text>
</comment>
<keyword evidence="8" id="KW-0067">ATP-binding</keyword>
<accession>A0A0G1HJQ0</accession>